<dbReference type="InParanoid" id="B7FZD2"/>
<organism evidence="2 3">
    <name type="scientific">Phaeodactylum tricornutum (strain CCAP 1055/1)</name>
    <dbReference type="NCBI Taxonomy" id="556484"/>
    <lineage>
        <taxon>Eukaryota</taxon>
        <taxon>Sar</taxon>
        <taxon>Stramenopiles</taxon>
        <taxon>Ochrophyta</taxon>
        <taxon>Bacillariophyta</taxon>
        <taxon>Bacillariophyceae</taxon>
        <taxon>Bacillariophycidae</taxon>
        <taxon>Naviculales</taxon>
        <taxon>Phaeodactylaceae</taxon>
        <taxon>Phaeodactylum</taxon>
    </lineage>
</organism>
<dbReference type="PaxDb" id="2850-Phatr45976"/>
<keyword evidence="3" id="KW-1185">Reference proteome</keyword>
<dbReference type="Proteomes" id="UP000000759">
    <property type="component" value="Chromosome 8"/>
</dbReference>
<accession>B7FZD2</accession>
<feature type="compositionally biased region" description="Low complexity" evidence="1">
    <location>
        <begin position="142"/>
        <end position="151"/>
    </location>
</feature>
<dbReference type="RefSeq" id="XP_002180327.1">
    <property type="nucleotide sequence ID" value="XM_002180291.1"/>
</dbReference>
<dbReference type="GeneID" id="7200848"/>
<evidence type="ECO:0000256" key="1">
    <source>
        <dbReference type="SAM" id="MobiDB-lite"/>
    </source>
</evidence>
<feature type="compositionally biased region" description="Polar residues" evidence="1">
    <location>
        <begin position="1"/>
        <end position="19"/>
    </location>
</feature>
<dbReference type="HOGENOM" id="CLU_343717_0_0_1"/>
<evidence type="ECO:0000313" key="3">
    <source>
        <dbReference type="Proteomes" id="UP000000759"/>
    </source>
</evidence>
<reference evidence="2 3" key="1">
    <citation type="journal article" date="2008" name="Nature">
        <title>The Phaeodactylum genome reveals the evolutionary history of diatom genomes.</title>
        <authorList>
            <person name="Bowler C."/>
            <person name="Allen A.E."/>
            <person name="Badger J.H."/>
            <person name="Grimwood J."/>
            <person name="Jabbari K."/>
            <person name="Kuo A."/>
            <person name="Maheswari U."/>
            <person name="Martens C."/>
            <person name="Maumus F."/>
            <person name="Otillar R.P."/>
            <person name="Rayko E."/>
            <person name="Salamov A."/>
            <person name="Vandepoele K."/>
            <person name="Beszteri B."/>
            <person name="Gruber A."/>
            <person name="Heijde M."/>
            <person name="Katinka M."/>
            <person name="Mock T."/>
            <person name="Valentin K."/>
            <person name="Verret F."/>
            <person name="Berges J.A."/>
            <person name="Brownlee C."/>
            <person name="Cadoret J.P."/>
            <person name="Chiovitti A."/>
            <person name="Choi C.J."/>
            <person name="Coesel S."/>
            <person name="De Martino A."/>
            <person name="Detter J.C."/>
            <person name="Durkin C."/>
            <person name="Falciatore A."/>
            <person name="Fournet J."/>
            <person name="Haruta M."/>
            <person name="Huysman M.J."/>
            <person name="Jenkins B.D."/>
            <person name="Jiroutova K."/>
            <person name="Jorgensen R.E."/>
            <person name="Joubert Y."/>
            <person name="Kaplan A."/>
            <person name="Kroger N."/>
            <person name="Kroth P.G."/>
            <person name="La Roche J."/>
            <person name="Lindquist E."/>
            <person name="Lommer M."/>
            <person name="Martin-Jezequel V."/>
            <person name="Lopez P.J."/>
            <person name="Lucas S."/>
            <person name="Mangogna M."/>
            <person name="McGinnis K."/>
            <person name="Medlin L.K."/>
            <person name="Montsant A."/>
            <person name="Oudot-Le Secq M.P."/>
            <person name="Napoli C."/>
            <person name="Obornik M."/>
            <person name="Parker M.S."/>
            <person name="Petit J.L."/>
            <person name="Porcel B.M."/>
            <person name="Poulsen N."/>
            <person name="Robison M."/>
            <person name="Rychlewski L."/>
            <person name="Rynearson T.A."/>
            <person name="Schmutz J."/>
            <person name="Shapiro H."/>
            <person name="Siaut M."/>
            <person name="Stanley M."/>
            <person name="Sussman M.R."/>
            <person name="Taylor A.R."/>
            <person name="Vardi A."/>
            <person name="von Dassow P."/>
            <person name="Vyverman W."/>
            <person name="Willis A."/>
            <person name="Wyrwicz L.S."/>
            <person name="Rokhsar D.S."/>
            <person name="Weissenbach J."/>
            <person name="Armbrust E.V."/>
            <person name="Green B.R."/>
            <person name="Van de Peer Y."/>
            <person name="Grigoriev I.V."/>
        </authorList>
    </citation>
    <scope>NUCLEOTIDE SEQUENCE [LARGE SCALE GENOMIC DNA]</scope>
    <source>
        <strain evidence="2 3">CCAP 1055/1</strain>
    </source>
</reference>
<dbReference type="OrthoDB" id="55829at2759"/>
<sequence>MSTNSSIPMSPSWRRTLNHQGGRPSRVSLQYRRQNSDSNVLTVSKSGLGNNSGGGFFGNSWLLTPPNLYLGKSSGVALPSTDVSPTSNSPTNPQAKTSPFLAIALLKLEKALPEFCTTLTGSHAGASQACVLLDSNVATAGSPASSRPSSPKIANKNGHMMSSSPLSPKSPLFSWLSSTGSTALDNRFSANPYSTGYNANTNASTTPATSALALEGEWEQYIGPLLCWAGAEVLYHDMVWVADDDRNLAARNLIGLYQRIITDLVLVQQFLCDPFLNSITSISSTSYQGAARSLSTSMSGIATVCTIRIQFLDWLSSSFFSTAESEDENTLVEVLEPLNVTDLGAARVWKERLHDEYRVWQHVSAARTALESCRFQETILSLSRWKRDLKDVTETRLDRWFRQSHQDIMSLLPIYFDRIDAFSGPIYGFDSLALKTKTYAKDWDETILEFLRKQDKAGGPPTAVALVLDAIATNNRHVERGFQLTLTKELPEDEEPLRVIWPAIYLRSSVHLAAATTQRMSLSGVPHGSGLLRKSGAPSSWTKPDSPRASKKVVKWNVMEYASDNRAVASFPHSEWEAMVSLVRNEPTVEREPILAGPHVIRTQSLGLVEQAQAITFRDEDAEDEEKHSRDSLFSVEEAANMFATTTVSESTRDTPTTDHLQSEFHVVSLSEYISMVVIVKGEEESRWHRRRSRLPDSEIRQFLDEMALDLRVANVFSSERIPSAPKKLWATADTFFARYLKG</sequence>
<reference evidence="3" key="2">
    <citation type="submission" date="2008-08" db="EMBL/GenBank/DDBJ databases">
        <authorList>
            <consortium name="Diatom Consortium"/>
            <person name="Grigoriev I."/>
            <person name="Grimwood J."/>
            <person name="Kuo A."/>
            <person name="Otillar R.P."/>
            <person name="Salamov A."/>
            <person name="Detter J.C."/>
            <person name="Lindquist E."/>
            <person name="Shapiro H."/>
            <person name="Lucas S."/>
            <person name="Glavina del Rio T."/>
            <person name="Pitluck S."/>
            <person name="Rokhsar D."/>
            <person name="Bowler C."/>
        </authorList>
    </citation>
    <scope>GENOME REANNOTATION</scope>
    <source>
        <strain evidence="3">CCAP 1055/1</strain>
    </source>
</reference>
<protein>
    <submittedName>
        <fullName evidence="2">Uncharacterized protein</fullName>
    </submittedName>
</protein>
<feature type="region of interest" description="Disordered" evidence="1">
    <location>
        <begin position="140"/>
        <end position="165"/>
    </location>
</feature>
<evidence type="ECO:0000313" key="2">
    <source>
        <dbReference type="EMBL" id="EEC48518.1"/>
    </source>
</evidence>
<dbReference type="AlphaFoldDB" id="B7FZD2"/>
<dbReference type="KEGG" id="pti:PHATRDRAFT_45976"/>
<feature type="region of interest" description="Disordered" evidence="1">
    <location>
        <begin position="525"/>
        <end position="548"/>
    </location>
</feature>
<name>B7FZD2_PHATC</name>
<feature type="region of interest" description="Disordered" evidence="1">
    <location>
        <begin position="1"/>
        <end position="25"/>
    </location>
</feature>
<proteinExistence type="predicted"/>
<gene>
    <name evidence="2" type="ORF">PHATRDRAFT_45976</name>
</gene>
<dbReference type="EMBL" id="CM000611">
    <property type="protein sequence ID" value="EEC48518.1"/>
    <property type="molecule type" value="Genomic_DNA"/>
</dbReference>